<feature type="binding site" evidence="2">
    <location>
        <position position="492"/>
    </location>
    <ligand>
        <name>L-glutamate</name>
        <dbReference type="ChEBI" id="CHEBI:29985"/>
    </ligand>
</feature>
<feature type="binding site" evidence="2">
    <location>
        <begin position="468"/>
        <end position="469"/>
    </location>
    <ligand>
        <name>L-glutamate</name>
        <dbReference type="ChEBI" id="CHEBI:29985"/>
    </ligand>
</feature>
<dbReference type="AlphaFoldDB" id="A0AAD6U4G2"/>
<comment type="pathway">
    <text evidence="3">Sulfur metabolism; glutathione metabolism.</text>
</comment>
<dbReference type="GO" id="GO:0103068">
    <property type="term" value="F:leukotriene C4 gamma-glutamyl transferase activity"/>
    <property type="evidence" value="ECO:0007669"/>
    <property type="project" value="UniProtKB-EC"/>
</dbReference>
<dbReference type="InterPro" id="IPR043138">
    <property type="entry name" value="GGT_lsub"/>
</dbReference>
<accession>A0AAD6U4G2</accession>
<evidence type="ECO:0000256" key="2">
    <source>
        <dbReference type="PIRSR" id="PIRSR600101-2"/>
    </source>
</evidence>
<organism evidence="4 5">
    <name type="scientific">Mycena belliarum</name>
    <dbReference type="NCBI Taxonomy" id="1033014"/>
    <lineage>
        <taxon>Eukaryota</taxon>
        <taxon>Fungi</taxon>
        <taxon>Dikarya</taxon>
        <taxon>Basidiomycota</taxon>
        <taxon>Agaricomycotina</taxon>
        <taxon>Agaricomycetes</taxon>
        <taxon>Agaricomycetidae</taxon>
        <taxon>Agaricales</taxon>
        <taxon>Marasmiineae</taxon>
        <taxon>Mycenaceae</taxon>
        <taxon>Mycena</taxon>
    </lineage>
</organism>
<dbReference type="GO" id="GO:0005886">
    <property type="term" value="C:plasma membrane"/>
    <property type="evidence" value="ECO:0007669"/>
    <property type="project" value="TreeGrafter"/>
</dbReference>
<dbReference type="GO" id="GO:0036374">
    <property type="term" value="F:glutathione hydrolase activity"/>
    <property type="evidence" value="ECO:0007669"/>
    <property type="project" value="UniProtKB-UniRule"/>
</dbReference>
<keyword evidence="3" id="KW-0378">Hydrolase</keyword>
<dbReference type="PANTHER" id="PTHR11686">
    <property type="entry name" value="GAMMA GLUTAMYL TRANSPEPTIDASE"/>
    <property type="match status" value="1"/>
</dbReference>
<comment type="function">
    <text evidence="3">Cleaves the gamma-glutamyl peptide bond of glutathione and glutathione conjugates.</text>
</comment>
<sequence length="596" mass="63548">MPCSAYYLKASRRRECALPTLPRHMRVPIAACALALAVRAAAPLPPLSGKHGGVATEVGQCSTVGVRVMQAGGNAADAIIASGLCVGTIAAYHSGIGGGGFMLVRFPTAHGKHAYEMIDFRETMPAAGNETMYVTNSTTPETLSTIGGLAVGVPGELRGWETLHKRHGRLPWKTLFQPAIHIARHGFPVNVDLESAINQGASFILKDPLWTEVYAPNGTLLKQGDTVYRKRYADTLEEIAAHGADAFYTGRIATNTAEAAYARGGILTVHDLANYSAVIREPVNITYRNSRIFSTVAPSSGAVVLSALKVFEGYRGNYTDADPEINVTTHRLIEATQFAYGQRTQYGDPAFTANVTELEKYYLTDAVVAAVRSKIKDNATFPVPYYDPANYTILDDHGTSHMAVIDQSGMAVSLTSTVNLYWGSRVMTTDGIILNDEMDDFSTPGVVNAFGFLPSPINFIRPGKRPQSSIASSIAEDLATGEVTIATGSAGGSRIITATLQQLHHYIDQGLGAAECTRHARWHDQLGGATLVEVRNDALGIAGFSNGTVAYLKGLGYNVTYEDLSGSTSHVVARAKNGTITAASDPRKAAGRGAAY</sequence>
<dbReference type="NCBIfam" id="TIGR00066">
    <property type="entry name" value="g_glut_trans"/>
    <property type="match status" value="1"/>
</dbReference>
<comment type="catalytic activity">
    <reaction evidence="3">
        <text>glutathione + H2O = L-cysteinylglycine + L-glutamate</text>
        <dbReference type="Rhea" id="RHEA:28807"/>
        <dbReference type="ChEBI" id="CHEBI:15377"/>
        <dbReference type="ChEBI" id="CHEBI:29985"/>
        <dbReference type="ChEBI" id="CHEBI:57925"/>
        <dbReference type="ChEBI" id="CHEBI:61694"/>
        <dbReference type="EC" id="3.4.19.13"/>
    </reaction>
</comment>
<dbReference type="EMBL" id="JARJCN010000025">
    <property type="protein sequence ID" value="KAJ7088865.1"/>
    <property type="molecule type" value="Genomic_DNA"/>
</dbReference>
<protein>
    <recommendedName>
        <fullName evidence="3">Glutathione hydrolase</fullName>
        <ecNumber evidence="3">2.3.2.2</ecNumber>
        <ecNumber evidence="3">3.4.19.13</ecNumber>
    </recommendedName>
    <alternativeName>
        <fullName evidence="3">Gamma-glutamyltransferase</fullName>
    </alternativeName>
    <alternativeName>
        <fullName evidence="3">Gamma-glutamyltranspeptidase</fullName>
    </alternativeName>
</protein>
<proteinExistence type="predicted"/>
<dbReference type="Proteomes" id="UP001222325">
    <property type="component" value="Unassembled WGS sequence"/>
</dbReference>
<dbReference type="SUPFAM" id="SSF56235">
    <property type="entry name" value="N-terminal nucleophile aminohydrolases (Ntn hydrolases)"/>
    <property type="match status" value="1"/>
</dbReference>
<dbReference type="EC" id="2.3.2.2" evidence="3"/>
<dbReference type="Pfam" id="PF01019">
    <property type="entry name" value="G_glu_transpept"/>
    <property type="match status" value="1"/>
</dbReference>
<gene>
    <name evidence="4" type="ORF">B0H15DRAFT_841007</name>
</gene>
<evidence type="ECO:0000313" key="4">
    <source>
        <dbReference type="EMBL" id="KAJ7088865.1"/>
    </source>
</evidence>
<keyword evidence="3" id="KW-0808">Transferase</keyword>
<dbReference type="Gene3D" id="1.10.246.130">
    <property type="match status" value="1"/>
</dbReference>
<evidence type="ECO:0000313" key="5">
    <source>
        <dbReference type="Proteomes" id="UP001222325"/>
    </source>
</evidence>
<comment type="catalytic activity">
    <reaction evidence="3">
        <text>an S-substituted glutathione + H2O = an S-substituted L-cysteinylglycine + L-glutamate</text>
        <dbReference type="Rhea" id="RHEA:59468"/>
        <dbReference type="ChEBI" id="CHEBI:15377"/>
        <dbReference type="ChEBI" id="CHEBI:29985"/>
        <dbReference type="ChEBI" id="CHEBI:90779"/>
        <dbReference type="ChEBI" id="CHEBI:143103"/>
        <dbReference type="EC" id="3.4.19.13"/>
    </reaction>
</comment>
<feature type="binding site" evidence="2">
    <location>
        <position position="440"/>
    </location>
    <ligand>
        <name>L-glutamate</name>
        <dbReference type="ChEBI" id="CHEBI:29985"/>
    </ligand>
</feature>
<reference evidence="4" key="1">
    <citation type="submission" date="2023-03" db="EMBL/GenBank/DDBJ databases">
        <title>Massive genome expansion in bonnet fungi (Mycena s.s.) driven by repeated elements and novel gene families across ecological guilds.</title>
        <authorList>
            <consortium name="Lawrence Berkeley National Laboratory"/>
            <person name="Harder C.B."/>
            <person name="Miyauchi S."/>
            <person name="Viragh M."/>
            <person name="Kuo A."/>
            <person name="Thoen E."/>
            <person name="Andreopoulos B."/>
            <person name="Lu D."/>
            <person name="Skrede I."/>
            <person name="Drula E."/>
            <person name="Henrissat B."/>
            <person name="Morin E."/>
            <person name="Kohler A."/>
            <person name="Barry K."/>
            <person name="LaButti K."/>
            <person name="Morin E."/>
            <person name="Salamov A."/>
            <person name="Lipzen A."/>
            <person name="Mereny Z."/>
            <person name="Hegedus B."/>
            <person name="Baldrian P."/>
            <person name="Stursova M."/>
            <person name="Weitz H."/>
            <person name="Taylor A."/>
            <person name="Grigoriev I.V."/>
            <person name="Nagy L.G."/>
            <person name="Martin F."/>
            <person name="Kauserud H."/>
        </authorList>
    </citation>
    <scope>NUCLEOTIDE SEQUENCE</scope>
    <source>
        <strain evidence="4">CBHHK173m</strain>
    </source>
</reference>
<dbReference type="PRINTS" id="PR01210">
    <property type="entry name" value="GGTRANSPTASE"/>
</dbReference>
<dbReference type="InterPro" id="IPR029055">
    <property type="entry name" value="Ntn_hydrolases_N"/>
</dbReference>
<feature type="binding site" evidence="2">
    <location>
        <position position="121"/>
    </location>
    <ligand>
        <name>L-glutamate</name>
        <dbReference type="ChEBI" id="CHEBI:29985"/>
    </ligand>
</feature>
<feature type="binding site" evidence="2">
    <location>
        <begin position="417"/>
        <end position="419"/>
    </location>
    <ligand>
        <name>L-glutamate</name>
        <dbReference type="ChEBI" id="CHEBI:29985"/>
    </ligand>
</feature>
<dbReference type="EC" id="3.4.19.13" evidence="3"/>
<evidence type="ECO:0000256" key="1">
    <source>
        <dbReference type="PIRSR" id="PIRSR600101-1"/>
    </source>
</evidence>
<dbReference type="GO" id="GO:0006751">
    <property type="term" value="P:glutathione catabolic process"/>
    <property type="evidence" value="ECO:0007669"/>
    <property type="project" value="UniProtKB-UniRule"/>
</dbReference>
<dbReference type="PANTHER" id="PTHR11686:SF62">
    <property type="entry name" value="GLUTATHIONE HYDROLASE"/>
    <property type="match status" value="1"/>
</dbReference>
<keyword evidence="3" id="KW-0012">Acyltransferase</keyword>
<comment type="catalytic activity">
    <reaction evidence="3">
        <text>an N-terminal (5-L-glutamyl)-[peptide] + an alpha-amino acid = 5-L-glutamyl amino acid + an N-terminal L-alpha-aminoacyl-[peptide]</text>
        <dbReference type="Rhea" id="RHEA:23904"/>
        <dbReference type="Rhea" id="RHEA-COMP:9780"/>
        <dbReference type="Rhea" id="RHEA-COMP:9795"/>
        <dbReference type="ChEBI" id="CHEBI:77644"/>
        <dbReference type="ChEBI" id="CHEBI:78597"/>
        <dbReference type="ChEBI" id="CHEBI:78599"/>
        <dbReference type="ChEBI" id="CHEBI:78608"/>
        <dbReference type="EC" id="2.3.2.2"/>
    </reaction>
</comment>
<name>A0AAD6U4G2_9AGAR</name>
<dbReference type="InterPro" id="IPR043137">
    <property type="entry name" value="GGT_ssub_C"/>
</dbReference>
<comment type="caution">
    <text evidence="4">The sequence shown here is derived from an EMBL/GenBank/DDBJ whole genome shotgun (WGS) entry which is preliminary data.</text>
</comment>
<evidence type="ECO:0000256" key="3">
    <source>
        <dbReference type="RuleBase" id="RU368068"/>
    </source>
</evidence>
<keyword evidence="5" id="KW-1185">Reference proteome</keyword>
<dbReference type="InterPro" id="IPR000101">
    <property type="entry name" value="GGT_peptidase"/>
</dbReference>
<dbReference type="Gene3D" id="3.60.20.40">
    <property type="match status" value="1"/>
</dbReference>
<feature type="active site" description="Nucleophile" evidence="1">
    <location>
        <position position="399"/>
    </location>
</feature>
<dbReference type="FunFam" id="1.10.246.130:FF:000001">
    <property type="entry name" value="Gamma-glutamyltransferase 5 isoform 1"/>
    <property type="match status" value="1"/>
</dbReference>